<dbReference type="EMBL" id="CAVK010000037">
    <property type="protein sequence ID" value="CCW16353.1"/>
    <property type="molecule type" value="Genomic_DNA"/>
</dbReference>
<dbReference type="AlphaFoldDB" id="N1MLL7"/>
<protein>
    <submittedName>
        <fullName evidence="1">Uncharacterized protein</fullName>
    </submittedName>
</protein>
<accession>N1MLL7</accession>
<reference evidence="1 2" key="1">
    <citation type="submission" date="2013-03" db="EMBL/GenBank/DDBJ databases">
        <authorList>
            <person name="Le V."/>
        </authorList>
    </citation>
    <scope>NUCLEOTIDE SEQUENCE [LARGE SCALE GENOMIC DNA]</scope>
    <source>
        <strain evidence="1 2">BiD32</strain>
    </source>
</reference>
<comment type="caution">
    <text evidence="1">The sequence shown here is derived from an EMBL/GenBank/DDBJ whole genome shotgun (WGS) entry which is preliminary data.</text>
</comment>
<reference evidence="2" key="2">
    <citation type="submission" date="2013-04" db="EMBL/GenBank/DDBJ databases">
        <title>Bisphenol A degrading Sphingobium sp. strain BiD32.</title>
        <authorList>
            <person name="Nielsen J.L."/>
            <person name="Zhou N.A."/>
            <person name="Kjeldal H."/>
        </authorList>
    </citation>
    <scope>NUCLEOTIDE SEQUENCE [LARGE SCALE GENOMIC DNA]</scope>
    <source>
        <strain evidence="2">BiD32</strain>
    </source>
</reference>
<proteinExistence type="predicted"/>
<gene>
    <name evidence="1" type="ORF">EBBID32_6890</name>
</gene>
<evidence type="ECO:0000313" key="1">
    <source>
        <dbReference type="EMBL" id="CCW16353.1"/>
    </source>
</evidence>
<name>N1MLL7_9SPHN</name>
<sequence length="38" mass="3902">MCSGCGPEHWLIRAGRALPALPLADRSGGHDDGDGVTL</sequence>
<keyword evidence="2" id="KW-1185">Reference proteome</keyword>
<organism evidence="1 2">
    <name type="scientific">Sphingobium indicum BiD32</name>
    <dbReference type="NCBI Taxonomy" id="1301087"/>
    <lineage>
        <taxon>Bacteria</taxon>
        <taxon>Pseudomonadati</taxon>
        <taxon>Pseudomonadota</taxon>
        <taxon>Alphaproteobacteria</taxon>
        <taxon>Sphingomonadales</taxon>
        <taxon>Sphingomonadaceae</taxon>
        <taxon>Sphingobium</taxon>
    </lineage>
</organism>
<evidence type="ECO:0000313" key="2">
    <source>
        <dbReference type="Proteomes" id="UP000013201"/>
    </source>
</evidence>
<dbReference type="Proteomes" id="UP000013201">
    <property type="component" value="Unassembled WGS sequence"/>
</dbReference>